<evidence type="ECO:0000256" key="1">
    <source>
        <dbReference type="SAM" id="MobiDB-lite"/>
    </source>
</evidence>
<feature type="compositionally biased region" description="Acidic residues" evidence="1">
    <location>
        <begin position="123"/>
        <end position="137"/>
    </location>
</feature>
<feature type="domain" description="3'-5' exonuclease" evidence="2">
    <location>
        <begin position="511"/>
        <end position="614"/>
    </location>
</feature>
<evidence type="ECO:0000259" key="2">
    <source>
        <dbReference type="Pfam" id="PF01612"/>
    </source>
</evidence>
<evidence type="ECO:0000259" key="3">
    <source>
        <dbReference type="Pfam" id="PF04921"/>
    </source>
</evidence>
<dbReference type="Proteomes" id="UP000095280">
    <property type="component" value="Unplaced"/>
</dbReference>
<accession>A0A1I8FVA7</accession>
<feature type="region of interest" description="Disordered" evidence="1">
    <location>
        <begin position="1"/>
        <end position="25"/>
    </location>
</feature>
<evidence type="ECO:0000313" key="4">
    <source>
        <dbReference type="Proteomes" id="UP000095280"/>
    </source>
</evidence>
<feature type="compositionally biased region" description="Basic and acidic residues" evidence="1">
    <location>
        <begin position="101"/>
        <end position="113"/>
    </location>
</feature>
<feature type="region of interest" description="Disordered" evidence="1">
    <location>
        <begin position="77"/>
        <end position="196"/>
    </location>
</feature>
<keyword evidence="4" id="KW-1185">Reference proteome</keyword>
<dbReference type="PANTHER" id="PTHR12722">
    <property type="entry name" value="XAP-5 PROTEIN-RELATED"/>
    <property type="match status" value="1"/>
</dbReference>
<feature type="region of interest" description="Disordered" evidence="1">
    <location>
        <begin position="46"/>
        <end position="65"/>
    </location>
</feature>
<dbReference type="Pfam" id="PF01612">
    <property type="entry name" value="DNA_pol_A_exo1"/>
    <property type="match status" value="1"/>
</dbReference>
<feature type="compositionally biased region" description="Polar residues" evidence="1">
    <location>
        <begin position="47"/>
        <end position="63"/>
    </location>
</feature>
<name>A0A1I8FVA7_9PLAT</name>
<dbReference type="Pfam" id="PF04921">
    <property type="entry name" value="XAP5"/>
    <property type="match status" value="1"/>
</dbReference>
<proteinExistence type="predicted"/>
<feature type="compositionally biased region" description="Basic and acidic residues" evidence="1">
    <location>
        <begin position="173"/>
        <end position="189"/>
    </location>
</feature>
<dbReference type="InterPro" id="IPR012337">
    <property type="entry name" value="RNaseH-like_sf"/>
</dbReference>
<dbReference type="InterPro" id="IPR002562">
    <property type="entry name" value="3'-5'_exonuclease_dom"/>
</dbReference>
<evidence type="ECO:0000313" key="5">
    <source>
        <dbReference type="WBParaSite" id="maker-uti_cns_0000149-snap-gene-2.56-mRNA-1"/>
    </source>
</evidence>
<dbReference type="SUPFAM" id="SSF53098">
    <property type="entry name" value="Ribonuclease H-like"/>
    <property type="match status" value="1"/>
</dbReference>
<reference evidence="5" key="1">
    <citation type="submission" date="2016-11" db="UniProtKB">
        <authorList>
            <consortium name="WormBaseParasite"/>
        </authorList>
    </citation>
    <scope>IDENTIFICATION</scope>
</reference>
<organism evidence="4 5">
    <name type="scientific">Macrostomum lignano</name>
    <dbReference type="NCBI Taxonomy" id="282301"/>
    <lineage>
        <taxon>Eukaryota</taxon>
        <taxon>Metazoa</taxon>
        <taxon>Spiralia</taxon>
        <taxon>Lophotrochozoa</taxon>
        <taxon>Platyhelminthes</taxon>
        <taxon>Rhabditophora</taxon>
        <taxon>Macrostomorpha</taxon>
        <taxon>Macrostomida</taxon>
        <taxon>Macrostomidae</taxon>
        <taxon>Macrostomum</taxon>
    </lineage>
</organism>
<feature type="compositionally biased region" description="Basic and acidic residues" evidence="1">
    <location>
        <begin position="141"/>
        <end position="163"/>
    </location>
</feature>
<dbReference type="InterPro" id="IPR007005">
    <property type="entry name" value="XAP5"/>
</dbReference>
<protein>
    <submittedName>
        <fullName evidence="5">3'-5' exonuclease domain-containing protein</fullName>
    </submittedName>
</protein>
<dbReference type="PANTHER" id="PTHR12722:SF0">
    <property type="entry name" value="PROTEIN FAM50A"/>
    <property type="match status" value="1"/>
</dbReference>
<dbReference type="InterPro" id="IPR036397">
    <property type="entry name" value="RNaseH_sf"/>
</dbReference>
<sequence length="955" mass="108527">MAFFKGAAQEAQRAMQLQRQREKDRRELDLAKLRLESEMRIGEIKNKFSTHTGASFADQSLGESTVGLVTLDEMKRHQDRLKRAREAEAAASSSQAGGKKSRTDELAAKEQSQRKTGALSFDFDGDEDAEEDDEEESNQAPEDRQYKPKLNKDSDKRAEKSDSQSECDNSGSRQDKDSQDEVAEEQRKEEKRRRRFGKDPQVDTWFLPDIDREAEERRLRQQLEQEWQESQARLRAEEMEVVYSYWDGSGHRRSVTVTKGNTIGQFLRKVLEQLRKEFQELRSISEDQLMFIKEDTILPHHVAFLDLITSQARGKSGPLYLFDVKQDVRLTVDTAKPSQETHAGKVCMRSWYDRNKHIFPACRWEPFDPTKNWDSLPASLKTANVINVKYRTMSERLASYATLRNAVRLAVPLAMAATLLVCFALLRRKRQQRVTNETLLSRNVELRKHKYKKVADQSAPCATIIDSDASLAEHWPEFESRALVNWATAASTANGAGKMNLGKLRLTVVPPQLEAFLADRTVFKFGVGIDGDANKLAIDLGCDLSGWVDIRHLADRLPPDLVCHRRGLKPLANHMLSVDYFKLQWVARTDWELPCLTKQQVLYSALDAITGAMLAVEMSILIGESVENLCTQFIDVKHTTGPAGQQQRQTDFPGPTATQLNKKLPKFARQNPLYHNCQMLAPDDELMCTLDKRKADWYTERGLATVVSTDPILIIRLNFEPSGRPRGDQAYYLAERDNRCVVCGSIQGLQRKKIVPEEFRRHFPELLKSHKSHDILLLCGRCHAISERHTEAFKKELIHEFGLEMASHTVAADQRAKSLAKALLAHASGKANIPEARLTEISSELKQIIATDLTTDAEDSDDEDEDSINSIPIEKLQAIVASAAKTPAQQSSQLARIVVQKCLDSGRLLELERRWRDHFLTSMKPKYLPEGWSVEHQHELLRPKLEQLVNGEPDD</sequence>
<dbReference type="Gene3D" id="3.30.420.10">
    <property type="entry name" value="Ribonuclease H-like superfamily/Ribonuclease H"/>
    <property type="match status" value="1"/>
</dbReference>
<dbReference type="AlphaFoldDB" id="A0A1I8FVA7"/>
<feature type="domain" description="FAM50A/XAP5 C-terminal" evidence="3">
    <location>
        <begin position="237"/>
        <end position="374"/>
    </location>
</feature>
<dbReference type="GO" id="GO:0003676">
    <property type="term" value="F:nucleic acid binding"/>
    <property type="evidence" value="ECO:0007669"/>
    <property type="project" value="InterPro"/>
</dbReference>
<feature type="compositionally biased region" description="Low complexity" evidence="1">
    <location>
        <begin position="89"/>
        <end position="98"/>
    </location>
</feature>
<dbReference type="GO" id="GO:0005634">
    <property type="term" value="C:nucleus"/>
    <property type="evidence" value="ECO:0007669"/>
    <property type="project" value="InterPro"/>
</dbReference>
<dbReference type="GO" id="GO:0008408">
    <property type="term" value="F:3'-5' exonuclease activity"/>
    <property type="evidence" value="ECO:0007669"/>
    <property type="project" value="InterPro"/>
</dbReference>
<dbReference type="GO" id="GO:0006325">
    <property type="term" value="P:chromatin organization"/>
    <property type="evidence" value="ECO:0007669"/>
    <property type="project" value="TreeGrafter"/>
</dbReference>
<dbReference type="GO" id="GO:0006139">
    <property type="term" value="P:nucleobase-containing compound metabolic process"/>
    <property type="evidence" value="ECO:0007669"/>
    <property type="project" value="InterPro"/>
</dbReference>
<dbReference type="InterPro" id="IPR048337">
    <property type="entry name" value="FAM50A/XAP5_C"/>
</dbReference>
<dbReference type="WBParaSite" id="maker-uti_cns_0000149-snap-gene-2.56-mRNA-1">
    <property type="protein sequence ID" value="maker-uti_cns_0000149-snap-gene-2.56-mRNA-1"/>
    <property type="gene ID" value="maker-uti_cns_0000149-snap-gene-2.56"/>
</dbReference>